<reference evidence="2" key="1">
    <citation type="submission" date="2021-01" db="EMBL/GenBank/DDBJ databases">
        <authorList>
            <person name="Corre E."/>
            <person name="Pelletier E."/>
            <person name="Niang G."/>
            <person name="Scheremetjew M."/>
            <person name="Finn R."/>
            <person name="Kale V."/>
            <person name="Holt S."/>
            <person name="Cochrane G."/>
            <person name="Meng A."/>
            <person name="Brown T."/>
            <person name="Cohen L."/>
        </authorList>
    </citation>
    <scope>NUCLEOTIDE SEQUENCE</scope>
    <source>
        <strain evidence="2">PLY182g</strain>
    </source>
</reference>
<feature type="compositionally biased region" description="Basic and acidic residues" evidence="1">
    <location>
        <begin position="1"/>
        <end position="12"/>
    </location>
</feature>
<dbReference type="EMBL" id="HBEY01007491">
    <property type="protein sequence ID" value="CAD8600321.1"/>
    <property type="molecule type" value="Transcribed_RNA"/>
</dbReference>
<sequence>MLTHHRDNLDHRFPKKRKSLTAHPGAPSASWRILAKPGASSHLMAHLNTLRHVLTYLSASKRISHTTAHLVKERDTWWQESEAERESLGPRQRGGEGARAEG</sequence>
<evidence type="ECO:0000256" key="1">
    <source>
        <dbReference type="SAM" id="MobiDB-lite"/>
    </source>
</evidence>
<proteinExistence type="predicted"/>
<organism evidence="2">
    <name type="scientific">Coccolithus braarudii</name>
    <dbReference type="NCBI Taxonomy" id="221442"/>
    <lineage>
        <taxon>Eukaryota</taxon>
        <taxon>Haptista</taxon>
        <taxon>Haptophyta</taxon>
        <taxon>Prymnesiophyceae</taxon>
        <taxon>Coccolithales</taxon>
        <taxon>Coccolithaceae</taxon>
        <taxon>Coccolithus</taxon>
    </lineage>
</organism>
<dbReference type="AlphaFoldDB" id="A0A7S0L456"/>
<feature type="region of interest" description="Disordered" evidence="1">
    <location>
        <begin position="1"/>
        <end position="28"/>
    </location>
</feature>
<gene>
    <name evidence="2" type="ORF">CPEL01642_LOCUS3651</name>
</gene>
<accession>A0A7S0L456</accession>
<feature type="region of interest" description="Disordered" evidence="1">
    <location>
        <begin position="77"/>
        <end position="102"/>
    </location>
</feature>
<name>A0A7S0L456_9EUKA</name>
<evidence type="ECO:0000313" key="2">
    <source>
        <dbReference type="EMBL" id="CAD8600321.1"/>
    </source>
</evidence>
<protein>
    <submittedName>
        <fullName evidence="2">Uncharacterized protein</fullName>
    </submittedName>
</protein>